<feature type="domain" description="Orn/DAP/Arg decarboxylase 2 C-terminal" evidence="4">
    <location>
        <begin position="26"/>
        <end position="377"/>
    </location>
</feature>
<dbReference type="InterPro" id="IPR000183">
    <property type="entry name" value="Orn/DAP/Arg_de-COase"/>
</dbReference>
<comment type="cofactor">
    <cofactor evidence="1">
        <name>pyridoxal 5'-phosphate</name>
        <dbReference type="ChEBI" id="CHEBI:597326"/>
    </cofactor>
</comment>
<keyword evidence="2" id="KW-0663">Pyridoxal phosphate</keyword>
<dbReference type="EMBL" id="JBBPCO010000009">
    <property type="protein sequence ID" value="MEK8090044.1"/>
    <property type="molecule type" value="Genomic_DNA"/>
</dbReference>
<organism evidence="6 7">
    <name type="scientific">Thermithiobacillus plumbiphilus</name>
    <dbReference type="NCBI Taxonomy" id="1729899"/>
    <lineage>
        <taxon>Bacteria</taxon>
        <taxon>Pseudomonadati</taxon>
        <taxon>Pseudomonadota</taxon>
        <taxon>Acidithiobacillia</taxon>
        <taxon>Acidithiobacillales</taxon>
        <taxon>Thermithiobacillaceae</taxon>
        <taxon>Thermithiobacillus</taxon>
    </lineage>
</organism>
<dbReference type="PRINTS" id="PR01182">
    <property type="entry name" value="ORNDCRBXLASE"/>
</dbReference>
<keyword evidence="7" id="KW-1185">Reference proteome</keyword>
<dbReference type="PANTHER" id="PTHR43727">
    <property type="entry name" value="DIAMINOPIMELATE DECARBOXYLASE"/>
    <property type="match status" value="1"/>
</dbReference>
<evidence type="ECO:0000313" key="6">
    <source>
        <dbReference type="EMBL" id="MEK8090044.1"/>
    </source>
</evidence>
<dbReference type="Gene3D" id="2.40.37.10">
    <property type="entry name" value="Lyase, Ornithine Decarboxylase, Chain A, domain 1"/>
    <property type="match status" value="1"/>
</dbReference>
<dbReference type="InterPro" id="IPR022644">
    <property type="entry name" value="De-COase2_N"/>
</dbReference>
<dbReference type="Pfam" id="PF00278">
    <property type="entry name" value="Orn_DAP_Arg_deC"/>
    <property type="match status" value="1"/>
</dbReference>
<dbReference type="CDD" id="cd06843">
    <property type="entry name" value="PLPDE_III_PvsE_like"/>
    <property type="match status" value="1"/>
</dbReference>
<accession>A0ABU9D9J0</accession>
<dbReference type="Gene3D" id="3.20.20.10">
    <property type="entry name" value="Alanine racemase"/>
    <property type="match status" value="1"/>
</dbReference>
<comment type="caution">
    <text evidence="6">The sequence shown here is derived from an EMBL/GenBank/DDBJ whole genome shotgun (WGS) entry which is preliminary data.</text>
</comment>
<dbReference type="PANTHER" id="PTHR43727:SF2">
    <property type="entry name" value="GROUP IV DECARBOXYLASE"/>
    <property type="match status" value="1"/>
</dbReference>
<protein>
    <submittedName>
        <fullName evidence="6">Type III PLP-dependent enzyme</fullName>
    </submittedName>
</protein>
<evidence type="ECO:0000259" key="4">
    <source>
        <dbReference type="Pfam" id="PF00278"/>
    </source>
</evidence>
<dbReference type="InterPro" id="IPR022643">
    <property type="entry name" value="De-COase2_C"/>
</dbReference>
<dbReference type="PRINTS" id="PR01179">
    <property type="entry name" value="ODADCRBXLASE"/>
</dbReference>
<evidence type="ECO:0000313" key="7">
    <source>
        <dbReference type="Proteomes" id="UP001446205"/>
    </source>
</evidence>
<dbReference type="SUPFAM" id="SSF50621">
    <property type="entry name" value="Alanine racemase C-terminal domain-like"/>
    <property type="match status" value="1"/>
</dbReference>
<dbReference type="Pfam" id="PF02784">
    <property type="entry name" value="Orn_Arg_deC_N"/>
    <property type="match status" value="1"/>
</dbReference>
<evidence type="ECO:0000256" key="3">
    <source>
        <dbReference type="RuleBase" id="RU003737"/>
    </source>
</evidence>
<feature type="domain" description="Orn/DAP/Arg decarboxylase 2 N-terminal" evidence="5">
    <location>
        <begin position="33"/>
        <end position="279"/>
    </location>
</feature>
<dbReference type="InterPro" id="IPR002433">
    <property type="entry name" value="Orn_de-COase"/>
</dbReference>
<dbReference type="InterPro" id="IPR009006">
    <property type="entry name" value="Ala_racemase/Decarboxylase_C"/>
</dbReference>
<dbReference type="RefSeq" id="WP_341371101.1">
    <property type="nucleotide sequence ID" value="NZ_JBBPCO010000009.1"/>
</dbReference>
<evidence type="ECO:0000256" key="1">
    <source>
        <dbReference type="ARBA" id="ARBA00001933"/>
    </source>
</evidence>
<reference evidence="6 7" key="1">
    <citation type="submission" date="2024-04" db="EMBL/GenBank/DDBJ databases">
        <authorList>
            <person name="Abashina T."/>
            <person name="Shaikin A."/>
        </authorList>
    </citation>
    <scope>NUCLEOTIDE SEQUENCE [LARGE SCALE GENOMIC DNA]</scope>
    <source>
        <strain evidence="6 7">AAFK</strain>
    </source>
</reference>
<evidence type="ECO:0000259" key="5">
    <source>
        <dbReference type="Pfam" id="PF02784"/>
    </source>
</evidence>
<dbReference type="Proteomes" id="UP001446205">
    <property type="component" value="Unassembled WGS sequence"/>
</dbReference>
<dbReference type="SUPFAM" id="SSF51419">
    <property type="entry name" value="PLP-binding barrel"/>
    <property type="match status" value="1"/>
</dbReference>
<comment type="similarity">
    <text evidence="3">Belongs to the Orn/Lys/Arg decarboxylase class-II family.</text>
</comment>
<name>A0ABU9D9J0_9PROT</name>
<evidence type="ECO:0000256" key="2">
    <source>
        <dbReference type="ARBA" id="ARBA00022898"/>
    </source>
</evidence>
<dbReference type="InterPro" id="IPR029066">
    <property type="entry name" value="PLP-binding_barrel"/>
</dbReference>
<sequence length="410" mass="46317">MRLDLDRIRIAAQQAQAETAEPFCAYIYDLEALRRHAQGLLATLPANCELFYAIKANSDLPILQTLAPLVHGFEVASGGELEWVRGHFPATPVVFGGPGKTDSELEAALCAKVEYLHVESLGELERLAWIARQRGQRATVLLRINLALADLPATTLTMGGRATPFGIDAVQLPEALDWLRNHPELRLRGFHFHLLSHQLDAEAHLKLLQSYFRQVRQWQADYRLDIDQINVGGGIGVNYREPGRQFDWQAFSRGLGPLIEREQMTGWRIRFELGRYLSAACGSYVMEVLDIKENLGRTFVVGRGGTHHFRTPYAQGHSHPFEVLPVARWPYPFVRREVRDTAVSVVGQLCTPKDVLATDAPVERLRVGDLLLFPYAGAYAWHISHHDFLRHPHPAQIYLPIEEQRHAANQ</sequence>
<proteinExistence type="inferred from homology"/>
<gene>
    <name evidence="6" type="ORF">WOB96_09715</name>
</gene>